<dbReference type="Proteomes" id="UP001301526">
    <property type="component" value="Chromosome"/>
</dbReference>
<gene>
    <name evidence="2" type="ORF">PW220_06530</name>
</gene>
<name>A0AA96VFJ8_9STRE</name>
<accession>A0AA96VFJ8</accession>
<sequence length="167" mass="19357">MDWELISNIGQTFTGIAALVLSILAMWKTQKDNTHMILFEKKVELYGELAYYLEKIYNDHELIFEYYDIIRGLYAKGFLIASKTVAEKLQEFVDAMDEEIEVIQNCRKIGKPRSTNYGSFDQLNDTLVTVMELEIRKSQKISNSRIKKVHDEFTNNLGKDFINGGNQ</sequence>
<protein>
    <submittedName>
        <fullName evidence="2">Uncharacterized protein</fullName>
    </submittedName>
</protein>
<keyword evidence="1" id="KW-0812">Transmembrane</keyword>
<reference evidence="2 3" key="1">
    <citation type="submission" date="2023-02" db="EMBL/GenBank/DDBJ databases">
        <title>Streptococcus sp. Genome Sequencing and Assembly.</title>
        <authorList>
            <person name="Shore S.M."/>
            <person name="Nicholson T.L."/>
        </authorList>
    </citation>
    <scope>NUCLEOTIDE SEQUENCE [LARGE SCALE GENOMIC DNA]</scope>
    <source>
        <strain evidence="2 3">29892</strain>
    </source>
</reference>
<keyword evidence="1" id="KW-1133">Transmembrane helix</keyword>
<dbReference type="RefSeq" id="WP_024397358.1">
    <property type="nucleotide sequence ID" value="NZ_CP118734.1"/>
</dbReference>
<feature type="transmembrane region" description="Helical" evidence="1">
    <location>
        <begin position="6"/>
        <end position="27"/>
    </location>
</feature>
<keyword evidence="3" id="KW-1185">Reference proteome</keyword>
<proteinExistence type="predicted"/>
<keyword evidence="1" id="KW-0472">Membrane</keyword>
<dbReference type="EMBL" id="CP118734">
    <property type="protein sequence ID" value="WNY48386.1"/>
    <property type="molecule type" value="Genomic_DNA"/>
</dbReference>
<dbReference type="AlphaFoldDB" id="A0AA96VFJ8"/>
<organism evidence="2 3">
    <name type="scientific">Streptococcus iners subsp. hyiners</name>
    <dbReference type="NCBI Taxonomy" id="3028083"/>
    <lineage>
        <taxon>Bacteria</taxon>
        <taxon>Bacillati</taxon>
        <taxon>Bacillota</taxon>
        <taxon>Bacilli</taxon>
        <taxon>Lactobacillales</taxon>
        <taxon>Streptococcaceae</taxon>
        <taxon>Streptococcus</taxon>
        <taxon>Streptococcus iners</taxon>
    </lineage>
</organism>
<evidence type="ECO:0000256" key="1">
    <source>
        <dbReference type="SAM" id="Phobius"/>
    </source>
</evidence>
<evidence type="ECO:0000313" key="2">
    <source>
        <dbReference type="EMBL" id="WNY48386.1"/>
    </source>
</evidence>
<evidence type="ECO:0000313" key="3">
    <source>
        <dbReference type="Proteomes" id="UP001301526"/>
    </source>
</evidence>